<comment type="caution">
    <text evidence="1">The sequence shown here is derived from an EMBL/GenBank/DDBJ whole genome shotgun (WGS) entry which is preliminary data.</text>
</comment>
<organism evidence="1">
    <name type="scientific">marine sediment metagenome</name>
    <dbReference type="NCBI Taxonomy" id="412755"/>
    <lineage>
        <taxon>unclassified sequences</taxon>
        <taxon>metagenomes</taxon>
        <taxon>ecological metagenomes</taxon>
    </lineage>
</organism>
<reference evidence="1" key="1">
    <citation type="journal article" date="2014" name="Front. Microbiol.">
        <title>High frequency of phylogenetically diverse reductive dehalogenase-homologous genes in deep subseafloor sedimentary metagenomes.</title>
        <authorList>
            <person name="Kawai M."/>
            <person name="Futagami T."/>
            <person name="Toyoda A."/>
            <person name="Takaki Y."/>
            <person name="Nishi S."/>
            <person name="Hori S."/>
            <person name="Arai W."/>
            <person name="Tsubouchi T."/>
            <person name="Morono Y."/>
            <person name="Uchiyama I."/>
            <person name="Ito T."/>
            <person name="Fujiyama A."/>
            <person name="Inagaki F."/>
            <person name="Takami H."/>
        </authorList>
    </citation>
    <scope>NUCLEOTIDE SEQUENCE</scope>
    <source>
        <strain evidence="1">Expedition CK06-06</strain>
    </source>
</reference>
<dbReference type="AlphaFoldDB" id="X1E9D3"/>
<name>X1E9D3_9ZZZZ</name>
<feature type="non-terminal residue" evidence="1">
    <location>
        <position position="1"/>
    </location>
</feature>
<protein>
    <submittedName>
        <fullName evidence="1">Uncharacterized protein</fullName>
    </submittedName>
</protein>
<gene>
    <name evidence="1" type="ORF">S01H4_38444</name>
</gene>
<proteinExistence type="predicted"/>
<evidence type="ECO:0000313" key="1">
    <source>
        <dbReference type="EMBL" id="GAH05268.1"/>
    </source>
</evidence>
<sequence length="63" mass="6946">EGESSPEEVILAACLAARYCDHYGEAPLMMRVIRSGEESMVAAIPLTPDDPRISSWRINGARR</sequence>
<accession>X1E9D3</accession>
<dbReference type="EMBL" id="BART01020731">
    <property type="protein sequence ID" value="GAH05268.1"/>
    <property type="molecule type" value="Genomic_DNA"/>
</dbReference>